<dbReference type="CDD" id="cd02947">
    <property type="entry name" value="TRX_family"/>
    <property type="match status" value="1"/>
</dbReference>
<dbReference type="SUPFAM" id="SSF52833">
    <property type="entry name" value="Thioredoxin-like"/>
    <property type="match status" value="1"/>
</dbReference>
<accession>A0A5J5J5H0</accession>
<protein>
    <submittedName>
        <fullName evidence="2">Thioredoxin family protein</fullName>
    </submittedName>
</protein>
<proteinExistence type="predicted"/>
<name>A0A5J5J5H0_9MICO</name>
<evidence type="ECO:0000259" key="1">
    <source>
        <dbReference type="PROSITE" id="PS51352"/>
    </source>
</evidence>
<dbReference type="OrthoDB" id="1495530at2"/>
<organism evidence="2 3">
    <name type="scientific">Microbacterium rhizomatis</name>
    <dbReference type="NCBI Taxonomy" id="1631477"/>
    <lineage>
        <taxon>Bacteria</taxon>
        <taxon>Bacillati</taxon>
        <taxon>Actinomycetota</taxon>
        <taxon>Actinomycetes</taxon>
        <taxon>Micrococcales</taxon>
        <taxon>Microbacteriaceae</taxon>
        <taxon>Microbacterium</taxon>
    </lineage>
</organism>
<dbReference type="InterPro" id="IPR036249">
    <property type="entry name" value="Thioredoxin-like_sf"/>
</dbReference>
<feature type="domain" description="Thioredoxin" evidence="1">
    <location>
        <begin position="11"/>
        <end position="140"/>
    </location>
</feature>
<dbReference type="RefSeq" id="WP_150448206.1">
    <property type="nucleotide sequence ID" value="NZ_VYSA01000001.1"/>
</dbReference>
<dbReference type="Pfam" id="PF00085">
    <property type="entry name" value="Thioredoxin"/>
    <property type="match status" value="1"/>
</dbReference>
<dbReference type="InterPro" id="IPR013766">
    <property type="entry name" value="Thioredoxin_domain"/>
</dbReference>
<gene>
    <name evidence="2" type="ORF">F6B43_07660</name>
</gene>
<sequence length="146" mass="15729">MSPITALLALAALVVAAVLFAVVARRRDGRSRRVRIADAVEPAVVGLDRWGDRATLLQFSTEFCARCPGVHRTLAAVADAQDGVEHVDVDLTHRADLATRFHVLQTPTTLVLDRHGVIQTRFGGVVTRAAVQAELTRVGGVHDVHV</sequence>
<evidence type="ECO:0000313" key="2">
    <source>
        <dbReference type="EMBL" id="KAA9111437.1"/>
    </source>
</evidence>
<dbReference type="Gene3D" id="3.40.30.10">
    <property type="entry name" value="Glutaredoxin"/>
    <property type="match status" value="1"/>
</dbReference>
<dbReference type="PROSITE" id="PS51352">
    <property type="entry name" value="THIOREDOXIN_2"/>
    <property type="match status" value="1"/>
</dbReference>
<dbReference type="AlphaFoldDB" id="A0A5J5J5H0"/>
<keyword evidence="3" id="KW-1185">Reference proteome</keyword>
<dbReference type="EMBL" id="VYSA01000001">
    <property type="protein sequence ID" value="KAA9111437.1"/>
    <property type="molecule type" value="Genomic_DNA"/>
</dbReference>
<reference evidence="3" key="1">
    <citation type="submission" date="2019-09" db="EMBL/GenBank/DDBJ databases">
        <title>Mumia zhuanghuii sp. nov. isolated from the intestinal contents of plateau pika (Ochotona curzoniae) in the Qinghai-Tibet plateau of China.</title>
        <authorList>
            <person name="Tian Z."/>
        </authorList>
    </citation>
    <scope>NUCLEOTIDE SEQUENCE [LARGE SCALE GENOMIC DNA]</scope>
    <source>
        <strain evidence="3">JCM 30598</strain>
    </source>
</reference>
<evidence type="ECO:0000313" key="3">
    <source>
        <dbReference type="Proteomes" id="UP000325827"/>
    </source>
</evidence>
<dbReference type="Proteomes" id="UP000325827">
    <property type="component" value="Unassembled WGS sequence"/>
</dbReference>
<comment type="caution">
    <text evidence="2">The sequence shown here is derived from an EMBL/GenBank/DDBJ whole genome shotgun (WGS) entry which is preliminary data.</text>
</comment>